<organism evidence="2 3">
    <name type="scientific">Carya illinoinensis</name>
    <name type="common">Pecan</name>
    <dbReference type="NCBI Taxonomy" id="32201"/>
    <lineage>
        <taxon>Eukaryota</taxon>
        <taxon>Viridiplantae</taxon>
        <taxon>Streptophyta</taxon>
        <taxon>Embryophyta</taxon>
        <taxon>Tracheophyta</taxon>
        <taxon>Spermatophyta</taxon>
        <taxon>Magnoliopsida</taxon>
        <taxon>eudicotyledons</taxon>
        <taxon>Gunneridae</taxon>
        <taxon>Pentapetalae</taxon>
        <taxon>rosids</taxon>
        <taxon>fabids</taxon>
        <taxon>Fagales</taxon>
        <taxon>Juglandaceae</taxon>
        <taxon>Carya</taxon>
    </lineage>
</organism>
<accession>A0A8T1RKU2</accession>
<feature type="domain" description="Retrovirus-related Pol polyprotein from transposon TNT 1-94-like beta-barrel" evidence="1">
    <location>
        <begin position="1"/>
        <end position="74"/>
    </location>
</feature>
<dbReference type="EMBL" id="CM031809">
    <property type="protein sequence ID" value="KAG6667767.1"/>
    <property type="molecule type" value="Genomic_DNA"/>
</dbReference>
<gene>
    <name evidence="2" type="ORF">CIPAW_01G123700</name>
</gene>
<evidence type="ECO:0000313" key="2">
    <source>
        <dbReference type="EMBL" id="KAG6667767.1"/>
    </source>
</evidence>
<sequence>MDSTYHNHKTPSSSLFSKIHSAHPPLVINTTNGSTMLAPNIGSISTSNISISEVLHIPKLYYNLMYVGELAQLGNHIIFYYSGCTMQDPWIGQALGIGHRVERMFLISTLHLPSIPLGLPIGVSSFTSVSPSFTL</sequence>
<dbReference type="InterPro" id="IPR054722">
    <property type="entry name" value="PolX-like_BBD"/>
</dbReference>
<evidence type="ECO:0000313" key="3">
    <source>
        <dbReference type="Proteomes" id="UP000811609"/>
    </source>
</evidence>
<proteinExistence type="predicted"/>
<evidence type="ECO:0000259" key="1">
    <source>
        <dbReference type="Pfam" id="PF22936"/>
    </source>
</evidence>
<protein>
    <recommendedName>
        <fullName evidence="1">Retrovirus-related Pol polyprotein from transposon TNT 1-94-like beta-barrel domain-containing protein</fullName>
    </recommendedName>
</protein>
<comment type="caution">
    <text evidence="2">The sequence shown here is derived from an EMBL/GenBank/DDBJ whole genome shotgun (WGS) entry which is preliminary data.</text>
</comment>
<name>A0A8T1RKU2_CARIL</name>
<dbReference type="AlphaFoldDB" id="A0A8T1RKU2"/>
<keyword evidence="3" id="KW-1185">Reference proteome</keyword>
<dbReference type="Pfam" id="PF22936">
    <property type="entry name" value="Pol_BBD"/>
    <property type="match status" value="1"/>
</dbReference>
<reference evidence="2" key="1">
    <citation type="submission" date="2020-12" db="EMBL/GenBank/DDBJ databases">
        <title>WGS assembly of Carya illinoinensis cv. Pawnee.</title>
        <authorList>
            <person name="Platts A."/>
            <person name="Shu S."/>
            <person name="Wright S."/>
            <person name="Barry K."/>
            <person name="Edger P."/>
            <person name="Pires J.C."/>
            <person name="Schmutz J."/>
        </authorList>
    </citation>
    <scope>NUCLEOTIDE SEQUENCE</scope>
    <source>
        <tissue evidence="2">Leaf</tissue>
    </source>
</reference>
<dbReference type="Proteomes" id="UP000811609">
    <property type="component" value="Chromosome 1"/>
</dbReference>